<dbReference type="RefSeq" id="WP_068501779.1">
    <property type="nucleotide sequence ID" value="NZ_LWQU01000150.1"/>
</dbReference>
<keyword evidence="2" id="KW-1185">Reference proteome</keyword>
<dbReference type="Pfam" id="PF07345">
    <property type="entry name" value="ATPaseInh_sub_z"/>
    <property type="match status" value="1"/>
</dbReference>
<reference evidence="1 2" key="1">
    <citation type="submission" date="2016-04" db="EMBL/GenBank/DDBJ databases">
        <title>Draft genome sequence of freshwater magnetotactic bacteria Magnetospirillum marisnigri SP-1 and Magnetospirillum moscoviense BB-1.</title>
        <authorList>
            <person name="Koziaeva V."/>
            <person name="Dziuba M.V."/>
            <person name="Ivanov T.M."/>
            <person name="Kuznetsov B."/>
            <person name="Grouzdev D.S."/>
        </authorList>
    </citation>
    <scope>NUCLEOTIDE SEQUENCE [LARGE SCALE GENOMIC DNA]</scope>
    <source>
        <strain evidence="1 2">BB-1</strain>
    </source>
</reference>
<evidence type="ECO:0008006" key="3">
    <source>
        <dbReference type="Google" id="ProtNLM"/>
    </source>
</evidence>
<organism evidence="1 2">
    <name type="scientific">Magnetospirillum moscoviense</name>
    <dbReference type="NCBI Taxonomy" id="1437059"/>
    <lineage>
        <taxon>Bacteria</taxon>
        <taxon>Pseudomonadati</taxon>
        <taxon>Pseudomonadota</taxon>
        <taxon>Alphaproteobacteria</taxon>
        <taxon>Rhodospirillales</taxon>
        <taxon>Rhodospirillaceae</taxon>
        <taxon>Magnetospirillum</taxon>
    </lineage>
</organism>
<evidence type="ECO:0000313" key="2">
    <source>
        <dbReference type="Proteomes" id="UP000078543"/>
    </source>
</evidence>
<dbReference type="AlphaFoldDB" id="A0A178ML36"/>
<dbReference type="Proteomes" id="UP000078543">
    <property type="component" value="Unassembled WGS sequence"/>
</dbReference>
<protein>
    <recommendedName>
        <fullName evidence="3">Aldolase</fullName>
    </recommendedName>
</protein>
<dbReference type="OrthoDB" id="9810387at2"/>
<dbReference type="InterPro" id="IPR038293">
    <property type="entry name" value="ATPase_inh_sub_z_sf"/>
</dbReference>
<dbReference type="STRING" id="1437059.A6A05_14070"/>
<dbReference type="Gene3D" id="1.10.790.20">
    <property type="entry name" value="Domain of unknown function DUF1476"/>
    <property type="match status" value="1"/>
</dbReference>
<gene>
    <name evidence="1" type="ORF">A6A05_14070</name>
</gene>
<dbReference type="InterPro" id="IPR009945">
    <property type="entry name" value="ATPase_inh_sub_z"/>
</dbReference>
<dbReference type="EMBL" id="LWQU01000150">
    <property type="protein sequence ID" value="OAN49400.1"/>
    <property type="molecule type" value="Genomic_DNA"/>
</dbReference>
<name>A0A178ML36_9PROT</name>
<evidence type="ECO:0000313" key="1">
    <source>
        <dbReference type="EMBL" id="OAN49400.1"/>
    </source>
</evidence>
<accession>A0A178ML36</accession>
<comment type="caution">
    <text evidence="1">The sequence shown here is derived from an EMBL/GenBank/DDBJ whole genome shotgun (WGS) entry which is preliminary data.</text>
</comment>
<proteinExistence type="predicted"/>
<sequence>MQPDDTAKTDPHVTRRRNRMAGMWAAELLGLIGQAAQDYAHDLAHRHDGIPDDEPVARHLLADLKGKVSLHEIKDKLAHLVQEAKKQLHHEGKGK</sequence>